<evidence type="ECO:0000313" key="2">
    <source>
        <dbReference type="Proteomes" id="UP000318186"/>
    </source>
</evidence>
<dbReference type="Proteomes" id="UP000318186">
    <property type="component" value="Unassembled WGS sequence"/>
</dbReference>
<gene>
    <name evidence="1" type="ORF">FHX80_115402</name>
</gene>
<protein>
    <recommendedName>
        <fullName evidence="3">Tyr recombinase domain-containing protein</fullName>
    </recommendedName>
</protein>
<reference evidence="1 2" key="1">
    <citation type="submission" date="2019-06" db="EMBL/GenBank/DDBJ databases">
        <title>Sequencing the genomes of 1000 actinobacteria strains.</title>
        <authorList>
            <person name="Klenk H.-P."/>
        </authorList>
    </citation>
    <scope>NUCLEOTIDE SEQUENCE [LARGE SCALE GENOMIC DNA]</scope>
    <source>
        <strain evidence="1 2">DSM 42059</strain>
    </source>
</reference>
<name>A0A561V5N9_9ACTN</name>
<comment type="caution">
    <text evidence="1">The sequence shown here is derived from an EMBL/GenBank/DDBJ whole genome shotgun (WGS) entry which is preliminary data.</text>
</comment>
<sequence length="328" mass="35207">MGLALFGVGVTIFQAVPAEAEADAAGRVVVQTATDVAVYRPPAWERVADEVRTTVARATPTTTHRARDLLTALTRIAVFADQQGHRADARLWLAPAMVEQFAAAGCPEVTQATRANYRACLTALRTAVFGPDLPGGRPVPLSSSDASQPYSPNDKPGLWAWAGGQSTAELRRGLRLLLALGLGCGLDTTEVIPLRGPDVRVLEDGSCVLAVRGNRTRLIICSRPYERTLAQAAGHAGTGYLFRPACFARSSNTVTDLIYRAVRDPRVPHLVLGRCRATWLVERMNIPIPLPVLLAAAGLDSLHALSRLLPYLQGTGAEQAHTILREMP</sequence>
<accession>A0A561V5N9</accession>
<dbReference type="SUPFAM" id="SSF56349">
    <property type="entry name" value="DNA breaking-rejoining enzymes"/>
    <property type="match status" value="1"/>
</dbReference>
<dbReference type="InterPro" id="IPR011010">
    <property type="entry name" value="DNA_brk_join_enz"/>
</dbReference>
<organism evidence="1 2">
    <name type="scientific">Streptomyces brevispora</name>
    <dbReference type="NCBI Taxonomy" id="887462"/>
    <lineage>
        <taxon>Bacteria</taxon>
        <taxon>Bacillati</taxon>
        <taxon>Actinomycetota</taxon>
        <taxon>Actinomycetes</taxon>
        <taxon>Kitasatosporales</taxon>
        <taxon>Streptomycetaceae</taxon>
        <taxon>Streptomyces</taxon>
    </lineage>
</organism>
<dbReference type="GO" id="GO:0003677">
    <property type="term" value="F:DNA binding"/>
    <property type="evidence" value="ECO:0007669"/>
    <property type="project" value="InterPro"/>
</dbReference>
<evidence type="ECO:0000313" key="1">
    <source>
        <dbReference type="EMBL" id="TWG06904.1"/>
    </source>
</evidence>
<proteinExistence type="predicted"/>
<dbReference type="AlphaFoldDB" id="A0A561V5N9"/>
<dbReference type="EMBL" id="VIWW01000001">
    <property type="protein sequence ID" value="TWG06904.1"/>
    <property type="molecule type" value="Genomic_DNA"/>
</dbReference>
<evidence type="ECO:0008006" key="3">
    <source>
        <dbReference type="Google" id="ProtNLM"/>
    </source>
</evidence>